<accession>A0A969WEG8</accession>
<dbReference type="NCBIfam" id="NF002982">
    <property type="entry name" value="PRK03699.1"/>
    <property type="match status" value="1"/>
</dbReference>
<keyword evidence="3" id="KW-0813">Transport</keyword>
<evidence type="ECO:0000256" key="4">
    <source>
        <dbReference type="ARBA" id="ARBA00022692"/>
    </source>
</evidence>
<feature type="transmembrane region" description="Helical" evidence="7">
    <location>
        <begin position="57"/>
        <end position="75"/>
    </location>
</feature>
<evidence type="ECO:0000256" key="7">
    <source>
        <dbReference type="SAM" id="Phobius"/>
    </source>
</evidence>
<comment type="similarity">
    <text evidence="2">Belongs to the major facilitator superfamily.</text>
</comment>
<sequence>MATAGDFTMTRAQRIRLTLACLLSYFIAAGLISQIGAISGPMAAHFGKALTDVSERFSSLSSGIMIGTLLSLVWFEWSGLKRTIISCYVIGAAVLLAILFGDSWSWLPVLLAVAGAVAGLGLAAAAVTLALSYSARIRAVLLLCTDLCFALAGIVCAPAAAQMISHGLPWSASYGALAALCALVVVLAVLSPYPPSAREAGERVAHERWPLGAWLCAIALLFYLLGQVTMLLWLPQHLQQQLHVDYVTSTAGISRYWTGMAIGQLLLVALLQRLDFRRLLPLIACASVAASFPLWLSRDASALMLATTVLGIVNGGVLKLSLTYATTLVRHPQRVVALLLSCGSLGQALSPYLSSQLVRHADTALALQSVSVCYALMAACIVVAMRRRALPVPHPSPAVAGDLP</sequence>
<dbReference type="PANTHER" id="PTHR23514">
    <property type="entry name" value="BYPASS OF STOP CODON PROTEIN 6"/>
    <property type="match status" value="1"/>
</dbReference>
<feature type="transmembrane region" description="Helical" evidence="7">
    <location>
        <begin position="140"/>
        <end position="160"/>
    </location>
</feature>
<dbReference type="GO" id="GO:0016020">
    <property type="term" value="C:membrane"/>
    <property type="evidence" value="ECO:0007669"/>
    <property type="project" value="TreeGrafter"/>
</dbReference>
<keyword evidence="9" id="KW-1185">Reference proteome</keyword>
<feature type="transmembrane region" description="Helical" evidence="7">
    <location>
        <begin position="172"/>
        <end position="190"/>
    </location>
</feature>
<dbReference type="Gene3D" id="1.20.1250.20">
    <property type="entry name" value="MFS general substrate transporter like domains"/>
    <property type="match status" value="2"/>
</dbReference>
<feature type="transmembrane region" description="Helical" evidence="7">
    <location>
        <begin position="106"/>
        <end position="133"/>
    </location>
</feature>
<evidence type="ECO:0000256" key="6">
    <source>
        <dbReference type="ARBA" id="ARBA00023136"/>
    </source>
</evidence>
<evidence type="ECO:0000256" key="5">
    <source>
        <dbReference type="ARBA" id="ARBA00022989"/>
    </source>
</evidence>
<feature type="transmembrane region" description="Helical" evidence="7">
    <location>
        <begin position="17"/>
        <end position="37"/>
    </location>
</feature>
<dbReference type="SUPFAM" id="SSF103473">
    <property type="entry name" value="MFS general substrate transporter"/>
    <property type="match status" value="1"/>
</dbReference>
<organism evidence="8 9">
    <name type="scientific">Solimonas marina</name>
    <dbReference type="NCBI Taxonomy" id="2714601"/>
    <lineage>
        <taxon>Bacteria</taxon>
        <taxon>Pseudomonadati</taxon>
        <taxon>Pseudomonadota</taxon>
        <taxon>Gammaproteobacteria</taxon>
        <taxon>Nevskiales</taxon>
        <taxon>Nevskiaceae</taxon>
        <taxon>Solimonas</taxon>
    </lineage>
</organism>
<feature type="transmembrane region" description="Helical" evidence="7">
    <location>
        <begin position="334"/>
        <end position="353"/>
    </location>
</feature>
<dbReference type="GO" id="GO:0012505">
    <property type="term" value="C:endomembrane system"/>
    <property type="evidence" value="ECO:0007669"/>
    <property type="project" value="UniProtKB-SubCell"/>
</dbReference>
<dbReference type="GO" id="GO:0022857">
    <property type="term" value="F:transmembrane transporter activity"/>
    <property type="evidence" value="ECO:0007669"/>
    <property type="project" value="InterPro"/>
</dbReference>
<dbReference type="InterPro" id="IPR036259">
    <property type="entry name" value="MFS_trans_sf"/>
</dbReference>
<protein>
    <submittedName>
        <fullName evidence="8">MFS transporter TsgA</fullName>
    </submittedName>
</protein>
<dbReference type="RefSeq" id="WP_168150062.1">
    <property type="nucleotide sequence ID" value="NZ_JAAVXB010000021.1"/>
</dbReference>
<evidence type="ECO:0000313" key="9">
    <source>
        <dbReference type="Proteomes" id="UP000653472"/>
    </source>
</evidence>
<feature type="transmembrane region" description="Helical" evidence="7">
    <location>
        <begin position="365"/>
        <end position="385"/>
    </location>
</feature>
<evidence type="ECO:0000313" key="8">
    <source>
        <dbReference type="EMBL" id="NKF24754.1"/>
    </source>
</evidence>
<dbReference type="EMBL" id="JAAVXB010000021">
    <property type="protein sequence ID" value="NKF24754.1"/>
    <property type="molecule type" value="Genomic_DNA"/>
</dbReference>
<gene>
    <name evidence="8" type="primary">tsgA</name>
    <name evidence="8" type="ORF">G7Y82_20805</name>
</gene>
<keyword evidence="6 7" id="KW-0472">Membrane</keyword>
<keyword evidence="5 7" id="KW-1133">Transmembrane helix</keyword>
<dbReference type="Proteomes" id="UP000653472">
    <property type="component" value="Unassembled WGS sequence"/>
</dbReference>
<evidence type="ECO:0000256" key="1">
    <source>
        <dbReference type="ARBA" id="ARBA00004127"/>
    </source>
</evidence>
<evidence type="ECO:0000256" key="2">
    <source>
        <dbReference type="ARBA" id="ARBA00008335"/>
    </source>
</evidence>
<comment type="subcellular location">
    <subcellularLocation>
        <location evidence="1">Endomembrane system</location>
        <topology evidence="1">Multi-pass membrane protein</topology>
    </subcellularLocation>
</comment>
<reference evidence="8" key="1">
    <citation type="submission" date="2020-03" db="EMBL/GenBank/DDBJ databases">
        <title>Solimonas marina sp. nov., isolated from deep seawater of the Pacific Ocean.</title>
        <authorList>
            <person name="Liu X."/>
            <person name="Lai Q."/>
            <person name="Sun F."/>
            <person name="Gai Y."/>
            <person name="Li G."/>
            <person name="Shao Z."/>
        </authorList>
    </citation>
    <scope>NUCLEOTIDE SEQUENCE</scope>
    <source>
        <strain evidence="8">C16B3</strain>
    </source>
</reference>
<dbReference type="InterPro" id="IPR011701">
    <property type="entry name" value="MFS"/>
</dbReference>
<keyword evidence="4 7" id="KW-0812">Transmembrane</keyword>
<comment type="caution">
    <text evidence="8">The sequence shown here is derived from an EMBL/GenBank/DDBJ whole genome shotgun (WGS) entry which is preliminary data.</text>
</comment>
<feature type="transmembrane region" description="Helical" evidence="7">
    <location>
        <begin position="302"/>
        <end position="322"/>
    </location>
</feature>
<feature type="transmembrane region" description="Helical" evidence="7">
    <location>
        <begin position="279"/>
        <end position="296"/>
    </location>
</feature>
<feature type="transmembrane region" description="Helical" evidence="7">
    <location>
        <begin position="211"/>
        <end position="234"/>
    </location>
</feature>
<feature type="transmembrane region" description="Helical" evidence="7">
    <location>
        <begin position="254"/>
        <end position="272"/>
    </location>
</feature>
<dbReference type="Pfam" id="PF07690">
    <property type="entry name" value="MFS_1"/>
    <property type="match status" value="1"/>
</dbReference>
<dbReference type="InterPro" id="IPR051788">
    <property type="entry name" value="MFS_Transporter"/>
</dbReference>
<proteinExistence type="inferred from homology"/>
<evidence type="ECO:0000256" key="3">
    <source>
        <dbReference type="ARBA" id="ARBA00022448"/>
    </source>
</evidence>
<name>A0A969WEG8_9GAMM</name>
<dbReference type="AlphaFoldDB" id="A0A969WEG8"/>
<feature type="transmembrane region" description="Helical" evidence="7">
    <location>
        <begin position="82"/>
        <end position="100"/>
    </location>
</feature>
<dbReference type="PANTHER" id="PTHR23514:SF3">
    <property type="entry name" value="BYPASS OF STOP CODON PROTEIN 6"/>
    <property type="match status" value="1"/>
</dbReference>